<dbReference type="GO" id="GO:0006310">
    <property type="term" value="P:DNA recombination"/>
    <property type="evidence" value="ECO:0007669"/>
    <property type="project" value="UniProtKB-KW"/>
</dbReference>
<dbReference type="AlphaFoldDB" id="A0A9X2JMG4"/>
<dbReference type="PANTHER" id="PTHR30337:SF0">
    <property type="entry name" value="NUCLEASE SBCCD SUBUNIT D"/>
    <property type="match status" value="1"/>
</dbReference>
<dbReference type="Pfam" id="PF12320">
    <property type="entry name" value="SbcD_C"/>
    <property type="match status" value="1"/>
</dbReference>
<dbReference type="InterPro" id="IPR026843">
    <property type="entry name" value="SbcD_C"/>
</dbReference>
<evidence type="ECO:0000256" key="4">
    <source>
        <dbReference type="ARBA" id="ARBA00022722"/>
    </source>
</evidence>
<dbReference type="InterPro" id="IPR029052">
    <property type="entry name" value="Metallo-depent_PP-like"/>
</dbReference>
<keyword evidence="7" id="KW-0233">DNA recombination</keyword>
<comment type="function">
    <text evidence="7">SbcCD cleaves DNA hairpin structures. These structures can inhibit DNA replication and are intermediates in certain DNA recombination reactions. The complex acts as a 3'-&gt;5' double strand exonuclease that can open hairpins. It also has a 5' single-strand endonuclease activity.</text>
</comment>
<evidence type="ECO:0000259" key="9">
    <source>
        <dbReference type="Pfam" id="PF12320"/>
    </source>
</evidence>
<evidence type="ECO:0000313" key="11">
    <source>
        <dbReference type="Proteomes" id="UP001139006"/>
    </source>
</evidence>
<proteinExistence type="inferred from homology"/>
<accession>A0A9X2JMG4</accession>
<dbReference type="NCBIfam" id="TIGR00619">
    <property type="entry name" value="sbcd"/>
    <property type="match status" value="1"/>
</dbReference>
<evidence type="ECO:0000313" key="10">
    <source>
        <dbReference type="EMBL" id="MCP0887655.1"/>
    </source>
</evidence>
<dbReference type="CDD" id="cd00840">
    <property type="entry name" value="MPP_Mre11_N"/>
    <property type="match status" value="1"/>
</dbReference>
<dbReference type="PANTHER" id="PTHR30337">
    <property type="entry name" value="COMPONENT OF ATP-DEPENDENT DSDNA EXONUCLEASE"/>
    <property type="match status" value="1"/>
</dbReference>
<keyword evidence="7" id="KW-0255">Endonuclease</keyword>
<comment type="subunit">
    <text evidence="2 7">Heterodimer of SbcC and SbcD.</text>
</comment>
<dbReference type="InterPro" id="IPR004593">
    <property type="entry name" value="SbcD"/>
</dbReference>
<reference evidence="10 11" key="1">
    <citation type="journal article" date="2023" name="Int. J. Syst. Evol. Microbiol.">
        <title>Ligilactobacillus ubinensis sp. nov., a novel species isolated from the wild ferment of a durian fruit (Durio zibethinus).</title>
        <authorList>
            <person name="Heng Y.C."/>
            <person name="Menon N."/>
            <person name="Chen B."/>
            <person name="Loo B.Z.L."/>
            <person name="Wong G.W.J."/>
            <person name="Lim A.C.H."/>
            <person name="Silvaraju S."/>
            <person name="Kittelmann S."/>
        </authorList>
    </citation>
    <scope>NUCLEOTIDE SEQUENCE [LARGE SCALE GENOMIC DNA]</scope>
    <source>
        <strain evidence="10 11">WILCCON 0076</strain>
    </source>
</reference>
<sequence>MKILHTADWHIGKKLYEYDLYDEQKYAFQQIKEIANKYAVDAIVIAGDLYDRSIPSEQAIRLLESMLVDLNIENEFPIIAISGNHDSARRLGAAKRWYEARKYYLRTELTVSETGVRTLDAVEFADTQFFLVPFFNPKSTRSYFNNEKIETMSDAMKCVVAECKKQFKPNKAHVLVGHCFVAGSSHEDSEIQSMVGGLDEVPVDIFKDFDYVALGHLHNKNALKAKNAKYSGSPVKFSLSEIKNQKGVYIYDTLTKTEEFVALKDKTPIVKIEGSLYELCQPSKYRAVPDNAFVFVTLTDREVIPTVMQQLKQCYPRVVHVERKYGLIALKENTINLLEAKLTPFEVTSQFFSQTQDRELTTQDKDVLQKIIDEVLEEDQQ</sequence>
<evidence type="ECO:0000256" key="7">
    <source>
        <dbReference type="RuleBase" id="RU363069"/>
    </source>
</evidence>
<dbReference type="Gene3D" id="3.60.21.10">
    <property type="match status" value="1"/>
</dbReference>
<dbReference type="InterPro" id="IPR004843">
    <property type="entry name" value="Calcineurin-like_PHP"/>
</dbReference>
<dbReference type="RefSeq" id="WP_253361739.1">
    <property type="nucleotide sequence ID" value="NZ_JAIULA010000022.1"/>
</dbReference>
<dbReference type="Proteomes" id="UP001139006">
    <property type="component" value="Unassembled WGS sequence"/>
</dbReference>
<dbReference type="GO" id="GO:0006260">
    <property type="term" value="P:DNA replication"/>
    <property type="evidence" value="ECO:0007669"/>
    <property type="project" value="UniProtKB-KW"/>
</dbReference>
<keyword evidence="4 7" id="KW-0540">Nuclease</keyword>
<comment type="similarity">
    <text evidence="1 7">Belongs to the SbcD family.</text>
</comment>
<evidence type="ECO:0000259" key="8">
    <source>
        <dbReference type="Pfam" id="PF00149"/>
    </source>
</evidence>
<evidence type="ECO:0000256" key="3">
    <source>
        <dbReference type="ARBA" id="ARBA00013365"/>
    </source>
</evidence>
<gene>
    <name evidence="7" type="primary">sbcD</name>
    <name evidence="10" type="ORF">LB941_09960</name>
</gene>
<dbReference type="SUPFAM" id="SSF56300">
    <property type="entry name" value="Metallo-dependent phosphatases"/>
    <property type="match status" value="1"/>
</dbReference>
<keyword evidence="11" id="KW-1185">Reference proteome</keyword>
<name>A0A9X2JMG4_9LACO</name>
<dbReference type="Pfam" id="PF00149">
    <property type="entry name" value="Metallophos"/>
    <property type="match status" value="1"/>
</dbReference>
<dbReference type="GO" id="GO:0004519">
    <property type="term" value="F:endonuclease activity"/>
    <property type="evidence" value="ECO:0007669"/>
    <property type="project" value="UniProtKB-KW"/>
</dbReference>
<organism evidence="10 11">
    <name type="scientific">Ligilactobacillus ubinensis</name>
    <dbReference type="NCBI Taxonomy" id="2876789"/>
    <lineage>
        <taxon>Bacteria</taxon>
        <taxon>Bacillati</taxon>
        <taxon>Bacillota</taxon>
        <taxon>Bacilli</taxon>
        <taxon>Lactobacillales</taxon>
        <taxon>Lactobacillaceae</taxon>
        <taxon>Ligilactobacillus</taxon>
    </lineage>
</organism>
<keyword evidence="7" id="KW-0235">DNA replication</keyword>
<keyword evidence="5 7" id="KW-0378">Hydrolase</keyword>
<dbReference type="InterPro" id="IPR050535">
    <property type="entry name" value="DNA_Repair-Maintenance_Comp"/>
</dbReference>
<dbReference type="GO" id="GO:0008408">
    <property type="term" value="F:3'-5' exonuclease activity"/>
    <property type="evidence" value="ECO:0007669"/>
    <property type="project" value="InterPro"/>
</dbReference>
<dbReference type="EMBL" id="JAIULA010000022">
    <property type="protein sequence ID" value="MCP0887655.1"/>
    <property type="molecule type" value="Genomic_DNA"/>
</dbReference>
<comment type="caution">
    <text evidence="10">The sequence shown here is derived from an EMBL/GenBank/DDBJ whole genome shotgun (WGS) entry which is preliminary data.</text>
</comment>
<evidence type="ECO:0000256" key="2">
    <source>
        <dbReference type="ARBA" id="ARBA00011322"/>
    </source>
</evidence>
<evidence type="ECO:0000256" key="5">
    <source>
        <dbReference type="ARBA" id="ARBA00022801"/>
    </source>
</evidence>
<protein>
    <recommendedName>
        <fullName evidence="3 7">Nuclease SbcCD subunit D</fullName>
    </recommendedName>
</protein>
<evidence type="ECO:0000256" key="1">
    <source>
        <dbReference type="ARBA" id="ARBA00010555"/>
    </source>
</evidence>
<feature type="domain" description="Calcineurin-like phosphoesterase" evidence="8">
    <location>
        <begin position="1"/>
        <end position="219"/>
    </location>
</feature>
<dbReference type="InterPro" id="IPR041796">
    <property type="entry name" value="Mre11_N"/>
</dbReference>
<feature type="domain" description="Nuclease SbcCD subunit D C-terminal" evidence="9">
    <location>
        <begin position="267"/>
        <end position="355"/>
    </location>
</feature>
<keyword evidence="6 7" id="KW-0269">Exonuclease</keyword>
<evidence type="ECO:0000256" key="6">
    <source>
        <dbReference type="ARBA" id="ARBA00022839"/>
    </source>
</evidence>